<evidence type="ECO:0000313" key="3">
    <source>
        <dbReference type="Proteomes" id="UP001214854"/>
    </source>
</evidence>
<dbReference type="Proteomes" id="UP001214854">
    <property type="component" value="Unassembled WGS sequence"/>
</dbReference>
<protein>
    <submittedName>
        <fullName evidence="2">Uncharacterized protein</fullName>
    </submittedName>
</protein>
<evidence type="ECO:0000313" key="2">
    <source>
        <dbReference type="EMBL" id="MDC7682903.1"/>
    </source>
</evidence>
<dbReference type="RefSeq" id="WP_272747390.1">
    <property type="nucleotide sequence ID" value="NZ_JAQQKX010000004.1"/>
</dbReference>
<keyword evidence="3" id="KW-1185">Reference proteome</keyword>
<reference evidence="2 3" key="1">
    <citation type="submission" date="2023-01" db="EMBL/GenBank/DDBJ databases">
        <title>Novel species of the genus Asticcacaulis isolated from rivers.</title>
        <authorList>
            <person name="Lu H."/>
        </authorList>
    </citation>
    <scope>NUCLEOTIDE SEQUENCE [LARGE SCALE GENOMIC DNA]</scope>
    <source>
        <strain evidence="2 3">BYS171W</strain>
    </source>
</reference>
<evidence type="ECO:0000256" key="1">
    <source>
        <dbReference type="SAM" id="Phobius"/>
    </source>
</evidence>
<sequence length="155" mass="17590">MNLNDTTEASLIDVQWSGTILNIHTIGLLLISPFWGAFMLLDGQGLTLLVLVVLLAGMIGLSLVAKPLFRYDPDKRLFIAPDNQTLPLDQIDTIEMDARDIYFIPKSHTHEGWHLSQRCWVLSPRRVLRAHAETYGWPLKDITNPVVRFGCWIVP</sequence>
<dbReference type="EMBL" id="JAQQKX010000004">
    <property type="protein sequence ID" value="MDC7682903.1"/>
    <property type="molecule type" value="Genomic_DNA"/>
</dbReference>
<accession>A0ABT5HS58</accession>
<keyword evidence="1" id="KW-0812">Transmembrane</keyword>
<name>A0ABT5HS58_9CAUL</name>
<keyword evidence="1" id="KW-1133">Transmembrane helix</keyword>
<comment type="caution">
    <text evidence="2">The sequence shown here is derived from an EMBL/GenBank/DDBJ whole genome shotgun (WGS) entry which is preliminary data.</text>
</comment>
<feature type="transmembrane region" description="Helical" evidence="1">
    <location>
        <begin position="46"/>
        <end position="69"/>
    </location>
</feature>
<keyword evidence="1" id="KW-0472">Membrane</keyword>
<feature type="transmembrane region" description="Helical" evidence="1">
    <location>
        <begin position="20"/>
        <end position="40"/>
    </location>
</feature>
<gene>
    <name evidence="2" type="ORF">PQU92_06425</name>
</gene>
<organism evidence="2 3">
    <name type="scientific">Asticcacaulis aquaticus</name>
    <dbReference type="NCBI Taxonomy" id="2984212"/>
    <lineage>
        <taxon>Bacteria</taxon>
        <taxon>Pseudomonadati</taxon>
        <taxon>Pseudomonadota</taxon>
        <taxon>Alphaproteobacteria</taxon>
        <taxon>Caulobacterales</taxon>
        <taxon>Caulobacteraceae</taxon>
        <taxon>Asticcacaulis</taxon>
    </lineage>
</organism>
<proteinExistence type="predicted"/>